<dbReference type="InterPro" id="IPR029033">
    <property type="entry name" value="His_PPase_superfam"/>
</dbReference>
<reference evidence="2 3" key="1">
    <citation type="submission" date="2015-03" db="EMBL/GenBank/DDBJ databases">
        <title>Genome assembly of Sandaracinus amylolyticus DSM 53668.</title>
        <authorList>
            <person name="Sharma G."/>
            <person name="Subramanian S."/>
        </authorList>
    </citation>
    <scope>NUCLEOTIDE SEQUENCE [LARGE SCALE GENOMIC DNA]</scope>
    <source>
        <strain evidence="2 3">DSM 53668</strain>
    </source>
</reference>
<evidence type="ECO:0000313" key="3">
    <source>
        <dbReference type="Proteomes" id="UP000034883"/>
    </source>
</evidence>
<sequence length="243" mass="26546">MLIRHGQASAGSLRSGSTMAGDYDRLSELGREQARRLGPWLARWARDPAHVLVGPRVRHRETYEEALSTARDAGATWPEPEAAEGLDEHHGIQLVHHVGAELVSRPDDIGELARAAFSAKSDPTKHWLRMFKALMIAWARGEVGHEAVEPWLAFRTRVRRVLEDAATRNGTVIAFTSGGAIGAAIGEVLGLDHAPGGIERTLDLCWSVRNASVHEIHVGERGATLLSFNGVSHLDRDDLITMV</sequence>
<feature type="region of interest" description="Disordered" evidence="1">
    <location>
        <begin position="1"/>
        <end position="20"/>
    </location>
</feature>
<dbReference type="Pfam" id="PF00300">
    <property type="entry name" value="His_Phos_1"/>
    <property type="match status" value="1"/>
</dbReference>
<dbReference type="Proteomes" id="UP000034883">
    <property type="component" value="Chromosome"/>
</dbReference>
<proteinExistence type="predicted"/>
<dbReference type="SMART" id="SM00855">
    <property type="entry name" value="PGAM"/>
    <property type="match status" value="1"/>
</dbReference>
<feature type="compositionally biased region" description="Polar residues" evidence="1">
    <location>
        <begin position="9"/>
        <end position="18"/>
    </location>
</feature>
<organism evidence="2 3">
    <name type="scientific">Sandaracinus amylolyticus</name>
    <dbReference type="NCBI Taxonomy" id="927083"/>
    <lineage>
        <taxon>Bacteria</taxon>
        <taxon>Pseudomonadati</taxon>
        <taxon>Myxococcota</taxon>
        <taxon>Polyangia</taxon>
        <taxon>Polyangiales</taxon>
        <taxon>Sandaracinaceae</taxon>
        <taxon>Sandaracinus</taxon>
    </lineage>
</organism>
<evidence type="ECO:0000313" key="2">
    <source>
        <dbReference type="EMBL" id="AKF09331.1"/>
    </source>
</evidence>
<dbReference type="Gene3D" id="3.40.50.1240">
    <property type="entry name" value="Phosphoglycerate mutase-like"/>
    <property type="match status" value="1"/>
</dbReference>
<dbReference type="CDD" id="cd07067">
    <property type="entry name" value="HP_PGM_like"/>
    <property type="match status" value="1"/>
</dbReference>
<gene>
    <name evidence="2" type="ORF">DB32_006480</name>
</gene>
<keyword evidence="3" id="KW-1185">Reference proteome</keyword>
<accession>A0A0F6W7B4</accession>
<dbReference type="SUPFAM" id="SSF53254">
    <property type="entry name" value="Phosphoglycerate mutase-like"/>
    <property type="match status" value="1"/>
</dbReference>
<dbReference type="STRING" id="927083.DB32_006480"/>
<dbReference type="KEGG" id="samy:DB32_006480"/>
<protein>
    <submittedName>
        <fullName evidence="2">Phosphoglycerate mutase family protein</fullName>
    </submittedName>
</protein>
<dbReference type="InterPro" id="IPR013078">
    <property type="entry name" value="His_Pase_superF_clade-1"/>
</dbReference>
<evidence type="ECO:0000256" key="1">
    <source>
        <dbReference type="SAM" id="MobiDB-lite"/>
    </source>
</evidence>
<name>A0A0F6W7B4_9BACT</name>
<dbReference type="EMBL" id="CP011125">
    <property type="protein sequence ID" value="AKF09331.1"/>
    <property type="molecule type" value="Genomic_DNA"/>
</dbReference>
<dbReference type="AlphaFoldDB" id="A0A0F6W7B4"/>